<keyword evidence="9" id="KW-0735">Signal-anchor</keyword>
<keyword evidence="11" id="KW-1185">Reference proteome</keyword>
<evidence type="ECO:0000256" key="5">
    <source>
        <dbReference type="ARBA" id="ARBA00022989"/>
    </source>
</evidence>
<dbReference type="PANTHER" id="PTHR12137">
    <property type="entry name" value="CARBOHYDRATE SULFOTRANSFERASE"/>
    <property type="match status" value="1"/>
</dbReference>
<gene>
    <name evidence="10" type="ORF">BEMITA_LOCUS586</name>
</gene>
<dbReference type="InterPro" id="IPR018011">
    <property type="entry name" value="Carb_sulfotrans_8-10"/>
</dbReference>
<evidence type="ECO:0000256" key="2">
    <source>
        <dbReference type="ARBA" id="ARBA00006339"/>
    </source>
</evidence>
<name>A0A9P0EVJ6_BEMTA</name>
<dbReference type="AlphaFoldDB" id="A0A9P0EVJ6"/>
<keyword evidence="7 9" id="KW-0472">Membrane</keyword>
<evidence type="ECO:0000256" key="3">
    <source>
        <dbReference type="ARBA" id="ARBA00022679"/>
    </source>
</evidence>
<reference evidence="10" key="1">
    <citation type="submission" date="2021-12" db="EMBL/GenBank/DDBJ databases">
        <authorList>
            <person name="King R."/>
        </authorList>
    </citation>
    <scope>NUCLEOTIDE SEQUENCE</scope>
</reference>
<feature type="transmembrane region" description="Helical" evidence="9">
    <location>
        <begin position="6"/>
        <end position="28"/>
    </location>
</feature>
<keyword evidence="3 9" id="KW-0808">Transferase</keyword>
<keyword evidence="4 9" id="KW-0812">Transmembrane</keyword>
<evidence type="ECO:0000313" key="11">
    <source>
        <dbReference type="Proteomes" id="UP001152759"/>
    </source>
</evidence>
<evidence type="ECO:0000313" key="10">
    <source>
        <dbReference type="EMBL" id="CAH0380876.1"/>
    </source>
</evidence>
<keyword evidence="6 9" id="KW-0333">Golgi apparatus</keyword>
<comment type="subcellular location">
    <subcellularLocation>
        <location evidence="1 9">Golgi apparatus membrane</location>
        <topology evidence="1 9">Single-pass type II membrane protein</topology>
    </subcellularLocation>
</comment>
<evidence type="ECO:0000256" key="1">
    <source>
        <dbReference type="ARBA" id="ARBA00004323"/>
    </source>
</evidence>
<protein>
    <recommendedName>
        <fullName evidence="9">Carbohydrate sulfotransferase</fullName>
        <ecNumber evidence="9">2.8.2.-</ecNumber>
    </recommendedName>
</protein>
<dbReference type="InterPro" id="IPR005331">
    <property type="entry name" value="Sulfotransferase"/>
</dbReference>
<keyword evidence="8 9" id="KW-0325">Glycoprotein</keyword>
<organism evidence="10 11">
    <name type="scientific">Bemisia tabaci</name>
    <name type="common">Sweetpotato whitefly</name>
    <name type="synonym">Aleurodes tabaci</name>
    <dbReference type="NCBI Taxonomy" id="7038"/>
    <lineage>
        <taxon>Eukaryota</taxon>
        <taxon>Metazoa</taxon>
        <taxon>Ecdysozoa</taxon>
        <taxon>Arthropoda</taxon>
        <taxon>Hexapoda</taxon>
        <taxon>Insecta</taxon>
        <taxon>Pterygota</taxon>
        <taxon>Neoptera</taxon>
        <taxon>Paraneoptera</taxon>
        <taxon>Hemiptera</taxon>
        <taxon>Sternorrhyncha</taxon>
        <taxon>Aleyrodoidea</taxon>
        <taxon>Aleyrodidae</taxon>
        <taxon>Aleyrodinae</taxon>
        <taxon>Bemisia</taxon>
    </lineage>
</organism>
<dbReference type="Proteomes" id="UP001152759">
    <property type="component" value="Chromosome 1"/>
</dbReference>
<dbReference type="Pfam" id="PF03567">
    <property type="entry name" value="Sulfotransfer_2"/>
    <property type="match status" value="1"/>
</dbReference>
<dbReference type="EMBL" id="OU963862">
    <property type="protein sequence ID" value="CAH0380876.1"/>
    <property type="molecule type" value="Genomic_DNA"/>
</dbReference>
<evidence type="ECO:0000256" key="6">
    <source>
        <dbReference type="ARBA" id="ARBA00023034"/>
    </source>
</evidence>
<dbReference type="PANTHER" id="PTHR12137:SF63">
    <property type="entry name" value="CARBOHYDRATE SULFOTRANSFERASE"/>
    <property type="match status" value="1"/>
</dbReference>
<evidence type="ECO:0000256" key="4">
    <source>
        <dbReference type="ARBA" id="ARBA00022692"/>
    </source>
</evidence>
<keyword evidence="5 9" id="KW-1133">Transmembrane helix</keyword>
<accession>A0A9P0EVJ6</accession>
<keyword evidence="9" id="KW-0119">Carbohydrate metabolism</keyword>
<comment type="similarity">
    <text evidence="2 9">Belongs to the sulfotransferase 2 family.</text>
</comment>
<dbReference type="GO" id="GO:0008146">
    <property type="term" value="F:sulfotransferase activity"/>
    <property type="evidence" value="ECO:0007669"/>
    <property type="project" value="InterPro"/>
</dbReference>
<dbReference type="EC" id="2.8.2.-" evidence="9"/>
<evidence type="ECO:0000256" key="8">
    <source>
        <dbReference type="ARBA" id="ARBA00023180"/>
    </source>
</evidence>
<proteinExistence type="inferred from homology"/>
<evidence type="ECO:0000256" key="9">
    <source>
        <dbReference type="RuleBase" id="RU364020"/>
    </source>
</evidence>
<evidence type="ECO:0000256" key="7">
    <source>
        <dbReference type="ARBA" id="ARBA00023136"/>
    </source>
</evidence>
<dbReference type="GO" id="GO:0000139">
    <property type="term" value="C:Golgi membrane"/>
    <property type="evidence" value="ECO:0007669"/>
    <property type="project" value="UniProtKB-SubCell"/>
</dbReference>
<dbReference type="GO" id="GO:0016051">
    <property type="term" value="P:carbohydrate biosynthetic process"/>
    <property type="evidence" value="ECO:0007669"/>
    <property type="project" value="InterPro"/>
</dbReference>
<sequence length="190" mass="22070">MRSPRYLLYGATIILTLTWLPLIIITVHRSVTVISGLRRVQNKELIDRNLDADYFSQTIDFDYAEEKMGKRRETMRKACEETGLSVPGDDPEHRLNAWEYLINKEHNLVWCNVFKAASTSWLYNFNILAGYSSGELRKSKISLIELARRRYPRPSAAELLAVANTSHTFIIARHPFERLLSAYRDKILRP</sequence>